<keyword evidence="3" id="KW-1185">Reference proteome</keyword>
<dbReference type="InterPro" id="IPR036866">
    <property type="entry name" value="RibonucZ/Hydroxyglut_hydro"/>
</dbReference>
<sequence>MDLLICGTCGAQHESPSVKTCKICDDPRQFVPPEGQWFTTLREMRNSGKYKNVFKPDAFHSGVVSIITEPQFAIGQTAFLLRDPTAGNLLWDCVTYIDDDTVRYIKELGGIDAIVISHPHFFSAALEWAEAFGCRVYISAEDGEWLRRRGPAHELWEGPVMELLDNFVAIKVGGHFPGSAVMLWKSERKMFTADSIAVVPSGENPVDRREGRTSFAFMWSYPNMIPLTPDAVHGIWKAMAPFEFDDAHGAFFGRVVRGDAKRRLLESAKVIVKMTGYTDHAIHQETL</sequence>
<dbReference type="PANTHER" id="PTHR36839:SF1">
    <property type="entry name" value="METALLO-BETA-LACTAMASE FAMILY PROTEIN (AFU_ORTHOLOGUE AFUA_5G12770)"/>
    <property type="match status" value="1"/>
</dbReference>
<evidence type="ECO:0000259" key="1">
    <source>
        <dbReference type="SMART" id="SM00849"/>
    </source>
</evidence>
<evidence type="ECO:0000313" key="2">
    <source>
        <dbReference type="EMBL" id="KAH7369329.1"/>
    </source>
</evidence>
<gene>
    <name evidence="2" type="ORF">B0T11DRAFT_278609</name>
</gene>
<organism evidence="2 3">
    <name type="scientific">Plectosphaerella cucumerina</name>
    <dbReference type="NCBI Taxonomy" id="40658"/>
    <lineage>
        <taxon>Eukaryota</taxon>
        <taxon>Fungi</taxon>
        <taxon>Dikarya</taxon>
        <taxon>Ascomycota</taxon>
        <taxon>Pezizomycotina</taxon>
        <taxon>Sordariomycetes</taxon>
        <taxon>Hypocreomycetidae</taxon>
        <taxon>Glomerellales</taxon>
        <taxon>Plectosphaerellaceae</taxon>
        <taxon>Plectosphaerella</taxon>
    </lineage>
</organism>
<dbReference type="SUPFAM" id="SSF56281">
    <property type="entry name" value="Metallo-hydrolase/oxidoreductase"/>
    <property type="match status" value="1"/>
</dbReference>
<dbReference type="AlphaFoldDB" id="A0A8K0X862"/>
<name>A0A8K0X862_9PEZI</name>
<proteinExistence type="predicted"/>
<dbReference type="Proteomes" id="UP000813385">
    <property type="component" value="Unassembled WGS sequence"/>
</dbReference>
<reference evidence="2" key="1">
    <citation type="journal article" date="2021" name="Nat. Commun.">
        <title>Genetic determinants of endophytism in the Arabidopsis root mycobiome.</title>
        <authorList>
            <person name="Mesny F."/>
            <person name="Miyauchi S."/>
            <person name="Thiergart T."/>
            <person name="Pickel B."/>
            <person name="Atanasova L."/>
            <person name="Karlsson M."/>
            <person name="Huettel B."/>
            <person name="Barry K.W."/>
            <person name="Haridas S."/>
            <person name="Chen C."/>
            <person name="Bauer D."/>
            <person name="Andreopoulos W."/>
            <person name="Pangilinan J."/>
            <person name="LaButti K."/>
            <person name="Riley R."/>
            <person name="Lipzen A."/>
            <person name="Clum A."/>
            <person name="Drula E."/>
            <person name="Henrissat B."/>
            <person name="Kohler A."/>
            <person name="Grigoriev I.V."/>
            <person name="Martin F.M."/>
            <person name="Hacquard S."/>
        </authorList>
    </citation>
    <scope>NUCLEOTIDE SEQUENCE</scope>
    <source>
        <strain evidence="2">MPI-CAGE-AT-0016</strain>
    </source>
</reference>
<dbReference type="OrthoDB" id="17458at2759"/>
<dbReference type="EMBL" id="JAGPXD010000002">
    <property type="protein sequence ID" value="KAH7369329.1"/>
    <property type="molecule type" value="Genomic_DNA"/>
</dbReference>
<comment type="caution">
    <text evidence="2">The sequence shown here is derived from an EMBL/GenBank/DDBJ whole genome shotgun (WGS) entry which is preliminary data.</text>
</comment>
<dbReference type="Gene3D" id="3.60.15.10">
    <property type="entry name" value="Ribonuclease Z/Hydroxyacylglutathione hydrolase-like"/>
    <property type="match status" value="1"/>
</dbReference>
<dbReference type="Pfam" id="PF00753">
    <property type="entry name" value="Lactamase_B"/>
    <property type="match status" value="1"/>
</dbReference>
<dbReference type="InterPro" id="IPR001279">
    <property type="entry name" value="Metallo-B-lactamas"/>
</dbReference>
<protein>
    <submittedName>
        <fullName evidence="2">Metallo-beta-lactamase superfamily protein</fullName>
    </submittedName>
</protein>
<dbReference type="SMART" id="SM00849">
    <property type="entry name" value="Lactamase_B"/>
    <property type="match status" value="1"/>
</dbReference>
<feature type="domain" description="Metallo-beta-lactamase" evidence="1">
    <location>
        <begin position="75"/>
        <end position="235"/>
    </location>
</feature>
<dbReference type="PANTHER" id="PTHR36839">
    <property type="entry name" value="METALLO-BETA-LACTAMASE FAMILY PROTEIN (AFU_ORTHOLOGUE AFUA_5G12770)"/>
    <property type="match status" value="1"/>
</dbReference>
<accession>A0A8K0X862</accession>
<evidence type="ECO:0000313" key="3">
    <source>
        <dbReference type="Proteomes" id="UP000813385"/>
    </source>
</evidence>